<dbReference type="InterPro" id="IPR036397">
    <property type="entry name" value="RNaseH_sf"/>
</dbReference>
<reference evidence="2 3" key="1">
    <citation type="journal article" date="2022" name="Allergy">
        <title>Genome assembly and annotation of Periplaneta americana reveal a comprehensive cockroach allergen profile.</title>
        <authorList>
            <person name="Wang L."/>
            <person name="Xiong Q."/>
            <person name="Saelim N."/>
            <person name="Wang L."/>
            <person name="Nong W."/>
            <person name="Wan A.T."/>
            <person name="Shi M."/>
            <person name="Liu X."/>
            <person name="Cao Q."/>
            <person name="Hui J.H.L."/>
            <person name="Sookrung N."/>
            <person name="Leung T.F."/>
            <person name="Tungtrongchitr A."/>
            <person name="Tsui S.K.W."/>
        </authorList>
    </citation>
    <scope>NUCLEOTIDE SEQUENCE [LARGE SCALE GENOMIC DNA]</scope>
    <source>
        <strain evidence="2">PWHHKU_190912</strain>
    </source>
</reference>
<dbReference type="Proteomes" id="UP001148838">
    <property type="component" value="Unassembled WGS sequence"/>
</dbReference>
<proteinExistence type="predicted"/>
<accession>A0ABQ8TVE3</accession>
<organism evidence="2 3">
    <name type="scientific">Periplaneta americana</name>
    <name type="common">American cockroach</name>
    <name type="synonym">Blatta americana</name>
    <dbReference type="NCBI Taxonomy" id="6978"/>
    <lineage>
        <taxon>Eukaryota</taxon>
        <taxon>Metazoa</taxon>
        <taxon>Ecdysozoa</taxon>
        <taxon>Arthropoda</taxon>
        <taxon>Hexapoda</taxon>
        <taxon>Insecta</taxon>
        <taxon>Pterygota</taxon>
        <taxon>Neoptera</taxon>
        <taxon>Polyneoptera</taxon>
        <taxon>Dictyoptera</taxon>
        <taxon>Blattodea</taxon>
        <taxon>Blattoidea</taxon>
        <taxon>Blattidae</taxon>
        <taxon>Blattinae</taxon>
        <taxon>Periplaneta</taxon>
    </lineage>
</organism>
<sequence length="300" mass="34262">MERVKWTERTTNEAVLERVGEERMMLKLIRKRKRNWWGHWLRRNCLLKDALEGMVNGRRVILPIGMLPEEALEARIKHLTKYRESHARKFSRRATIQDVFNILLVTSDPVIAQLSAALRNKKKGSLSLDVRCNNRGGGDDDDNGDDDDDNDNDNDNNEDDTNEDGDNSTDDSSPSSNADLQFRIGFIFVLNGEIRKEDSVFMIGGVYVEGNKSLSRGGPVPWPPRSPDFTLDFYLWGHLKAVVYSTAMNNAEELLQRVENACQLISDDNMVFERTRQSCIRRAQACETMEGDTLSAFCKR</sequence>
<evidence type="ECO:0000256" key="1">
    <source>
        <dbReference type="SAM" id="MobiDB-lite"/>
    </source>
</evidence>
<protein>
    <submittedName>
        <fullName evidence="2">Uncharacterized protein</fullName>
    </submittedName>
</protein>
<dbReference type="PANTHER" id="PTHR47326:SF1">
    <property type="entry name" value="HTH PSQ-TYPE DOMAIN-CONTAINING PROTEIN"/>
    <property type="match status" value="1"/>
</dbReference>
<feature type="compositionally biased region" description="Acidic residues" evidence="1">
    <location>
        <begin position="139"/>
        <end position="169"/>
    </location>
</feature>
<feature type="region of interest" description="Disordered" evidence="1">
    <location>
        <begin position="129"/>
        <end position="177"/>
    </location>
</feature>
<comment type="caution">
    <text evidence="2">The sequence shown here is derived from an EMBL/GenBank/DDBJ whole genome shotgun (WGS) entry which is preliminary data.</text>
</comment>
<gene>
    <name evidence="2" type="ORF">ANN_01003</name>
</gene>
<name>A0ABQ8TVE3_PERAM</name>
<dbReference type="PANTHER" id="PTHR47326">
    <property type="entry name" value="TRANSPOSABLE ELEMENT TC3 TRANSPOSASE-LIKE PROTEIN"/>
    <property type="match status" value="1"/>
</dbReference>
<dbReference type="EMBL" id="JAJSOF020000003">
    <property type="protein sequence ID" value="KAJ4449600.1"/>
    <property type="molecule type" value="Genomic_DNA"/>
</dbReference>
<dbReference type="Gene3D" id="3.30.420.10">
    <property type="entry name" value="Ribonuclease H-like superfamily/Ribonuclease H"/>
    <property type="match status" value="1"/>
</dbReference>
<evidence type="ECO:0000313" key="3">
    <source>
        <dbReference type="Proteomes" id="UP001148838"/>
    </source>
</evidence>
<evidence type="ECO:0000313" key="2">
    <source>
        <dbReference type="EMBL" id="KAJ4449600.1"/>
    </source>
</evidence>
<keyword evidence="3" id="KW-1185">Reference proteome</keyword>